<reference evidence="3 4" key="1">
    <citation type="submission" date="2021-06" db="EMBL/GenBank/DDBJ databases">
        <title>Caerostris darwini draft genome.</title>
        <authorList>
            <person name="Kono N."/>
            <person name="Arakawa K."/>
        </authorList>
    </citation>
    <scope>NUCLEOTIDE SEQUENCE [LARGE SCALE GENOMIC DNA]</scope>
</reference>
<dbReference type="EMBL" id="BPLQ01014740">
    <property type="protein sequence ID" value="GIY82809.1"/>
    <property type="molecule type" value="Genomic_DNA"/>
</dbReference>
<proteinExistence type="predicted"/>
<organism evidence="3 4">
    <name type="scientific">Caerostris darwini</name>
    <dbReference type="NCBI Taxonomy" id="1538125"/>
    <lineage>
        <taxon>Eukaryota</taxon>
        <taxon>Metazoa</taxon>
        <taxon>Ecdysozoa</taxon>
        <taxon>Arthropoda</taxon>
        <taxon>Chelicerata</taxon>
        <taxon>Arachnida</taxon>
        <taxon>Araneae</taxon>
        <taxon>Araneomorphae</taxon>
        <taxon>Entelegynae</taxon>
        <taxon>Araneoidea</taxon>
        <taxon>Araneidae</taxon>
        <taxon>Caerostris</taxon>
    </lineage>
</organism>
<evidence type="ECO:0000256" key="1">
    <source>
        <dbReference type="SAM" id="MobiDB-lite"/>
    </source>
</evidence>
<dbReference type="EMBL" id="BPLQ01010799">
    <property type="protein sequence ID" value="GIY53746.1"/>
    <property type="molecule type" value="Genomic_DNA"/>
</dbReference>
<evidence type="ECO:0000313" key="2">
    <source>
        <dbReference type="EMBL" id="GIY53746.1"/>
    </source>
</evidence>
<dbReference type="Proteomes" id="UP001054837">
    <property type="component" value="Unassembled WGS sequence"/>
</dbReference>
<sequence length="120" mass="13490">MLFKILVLVGFQKHVPHLKDLITIHICTCMKKNSPIYPPLCPQICRNERPTKHLVPIKSIRENPRGKAMHTVTTQQQQPSTLNRGQAHLPIEASFAQSLVEACPVIVGDVAGHKGRCRRQ</sequence>
<dbReference type="AlphaFoldDB" id="A0AAV4WKQ0"/>
<feature type="compositionally biased region" description="Polar residues" evidence="1">
    <location>
        <begin position="71"/>
        <end position="83"/>
    </location>
</feature>
<evidence type="ECO:0000313" key="4">
    <source>
        <dbReference type="Proteomes" id="UP001054837"/>
    </source>
</evidence>
<keyword evidence="4" id="KW-1185">Reference proteome</keyword>
<name>A0AAV4WKQ0_9ARAC</name>
<feature type="region of interest" description="Disordered" evidence="1">
    <location>
        <begin position="62"/>
        <end position="83"/>
    </location>
</feature>
<gene>
    <name evidence="2" type="ORF">CDAR_544231</name>
    <name evidence="3" type="ORF">CDAR_608901</name>
</gene>
<comment type="caution">
    <text evidence="3">The sequence shown here is derived from an EMBL/GenBank/DDBJ whole genome shotgun (WGS) entry which is preliminary data.</text>
</comment>
<evidence type="ECO:0000313" key="3">
    <source>
        <dbReference type="EMBL" id="GIY82809.1"/>
    </source>
</evidence>
<protein>
    <submittedName>
        <fullName evidence="3">Uncharacterized protein</fullName>
    </submittedName>
</protein>
<accession>A0AAV4WKQ0</accession>